<evidence type="ECO:0000313" key="10">
    <source>
        <dbReference type="Proteomes" id="UP000647416"/>
    </source>
</evidence>
<feature type="transmembrane region" description="Helical" evidence="7">
    <location>
        <begin position="107"/>
        <end position="129"/>
    </location>
</feature>
<dbReference type="RefSeq" id="WP_262432649.1">
    <property type="nucleotide sequence ID" value="NZ_JACRTE010000024.1"/>
</dbReference>
<feature type="domain" description="ABC transmembrane type-1" evidence="8">
    <location>
        <begin position="72"/>
        <end position="267"/>
    </location>
</feature>
<dbReference type="InterPro" id="IPR035906">
    <property type="entry name" value="MetI-like_sf"/>
</dbReference>
<dbReference type="Proteomes" id="UP000647416">
    <property type="component" value="Unassembled WGS sequence"/>
</dbReference>
<dbReference type="CDD" id="cd06261">
    <property type="entry name" value="TM_PBP2"/>
    <property type="match status" value="1"/>
</dbReference>
<dbReference type="PANTHER" id="PTHR43744:SF12">
    <property type="entry name" value="ABC TRANSPORTER PERMEASE PROTEIN MG189-RELATED"/>
    <property type="match status" value="1"/>
</dbReference>
<feature type="transmembrane region" description="Helical" evidence="7">
    <location>
        <begin position="71"/>
        <end position="87"/>
    </location>
</feature>
<organism evidence="9 10">
    <name type="scientific">Qingrenia yutianensis</name>
    <dbReference type="NCBI Taxonomy" id="2763676"/>
    <lineage>
        <taxon>Bacteria</taxon>
        <taxon>Bacillati</taxon>
        <taxon>Bacillota</taxon>
        <taxon>Clostridia</taxon>
        <taxon>Eubacteriales</taxon>
        <taxon>Oscillospiraceae</taxon>
        <taxon>Qingrenia</taxon>
    </lineage>
</organism>
<proteinExistence type="inferred from homology"/>
<dbReference type="GO" id="GO:0055085">
    <property type="term" value="P:transmembrane transport"/>
    <property type="evidence" value="ECO:0007669"/>
    <property type="project" value="InterPro"/>
</dbReference>
<dbReference type="PROSITE" id="PS50928">
    <property type="entry name" value="ABC_TM1"/>
    <property type="match status" value="1"/>
</dbReference>
<dbReference type="PANTHER" id="PTHR43744">
    <property type="entry name" value="ABC TRANSPORTER PERMEASE PROTEIN MG189-RELATED-RELATED"/>
    <property type="match status" value="1"/>
</dbReference>
<keyword evidence="10" id="KW-1185">Reference proteome</keyword>
<evidence type="ECO:0000259" key="8">
    <source>
        <dbReference type="PROSITE" id="PS50928"/>
    </source>
</evidence>
<dbReference type="SUPFAM" id="SSF161098">
    <property type="entry name" value="MetI-like"/>
    <property type="match status" value="1"/>
</dbReference>
<evidence type="ECO:0000256" key="7">
    <source>
        <dbReference type="RuleBase" id="RU363032"/>
    </source>
</evidence>
<keyword evidence="5 7" id="KW-1133">Transmembrane helix</keyword>
<evidence type="ECO:0000256" key="3">
    <source>
        <dbReference type="ARBA" id="ARBA00022475"/>
    </source>
</evidence>
<name>A0A926FDT1_9FIRM</name>
<feature type="transmembrane region" description="Helical" evidence="7">
    <location>
        <begin position="246"/>
        <end position="266"/>
    </location>
</feature>
<feature type="transmembrane region" description="Helical" evidence="7">
    <location>
        <begin position="141"/>
        <end position="164"/>
    </location>
</feature>
<comment type="caution">
    <text evidence="9">The sequence shown here is derived from an EMBL/GenBank/DDBJ whole genome shotgun (WGS) entry which is preliminary data.</text>
</comment>
<reference evidence="9" key="1">
    <citation type="submission" date="2020-08" db="EMBL/GenBank/DDBJ databases">
        <title>Genome public.</title>
        <authorList>
            <person name="Liu C."/>
            <person name="Sun Q."/>
        </authorList>
    </citation>
    <scope>NUCLEOTIDE SEQUENCE</scope>
    <source>
        <strain evidence="9">NSJ-50</strain>
    </source>
</reference>
<dbReference type="GO" id="GO:0005886">
    <property type="term" value="C:plasma membrane"/>
    <property type="evidence" value="ECO:0007669"/>
    <property type="project" value="UniProtKB-SubCell"/>
</dbReference>
<comment type="subcellular location">
    <subcellularLocation>
        <location evidence="1 7">Cell membrane</location>
        <topology evidence="1 7">Multi-pass membrane protein</topology>
    </subcellularLocation>
</comment>
<keyword evidence="4 7" id="KW-0812">Transmembrane</keyword>
<evidence type="ECO:0000256" key="2">
    <source>
        <dbReference type="ARBA" id="ARBA00022448"/>
    </source>
</evidence>
<evidence type="ECO:0000256" key="5">
    <source>
        <dbReference type="ARBA" id="ARBA00022989"/>
    </source>
</evidence>
<keyword evidence="6 7" id="KW-0472">Membrane</keyword>
<keyword evidence="2 7" id="KW-0813">Transport</keyword>
<keyword evidence="3" id="KW-1003">Cell membrane</keyword>
<evidence type="ECO:0000313" key="9">
    <source>
        <dbReference type="EMBL" id="MBC8597362.1"/>
    </source>
</evidence>
<evidence type="ECO:0000256" key="6">
    <source>
        <dbReference type="ARBA" id="ARBA00023136"/>
    </source>
</evidence>
<evidence type="ECO:0000256" key="4">
    <source>
        <dbReference type="ARBA" id="ARBA00022692"/>
    </source>
</evidence>
<dbReference type="AlphaFoldDB" id="A0A926FDT1"/>
<accession>A0A926FDT1</accession>
<protein>
    <submittedName>
        <fullName evidence="9">Carbohydrate ABC transporter permease</fullName>
    </submittedName>
</protein>
<sequence length="282" mass="31262">MKMNIIKKSIIYAFLIMFLIVQIFPVLYTFMASFKPNAEILTSPGTIFPKEFSFENYKLAWDSEDFKVKELLWNSLYYTLILLFVSVMKSSMEGYVFARGEFPGKKIVFGCFSALLFISLGTITVYPLFNILNHIHLNRSLFGLIVVKIFGINVTGIYLVRSFVQAIPKEIDEAAKIDGCGFAGIFFRIILPLLKPVMATLGILSFSATWNEYLMPTIFTLGNPSQRTLIAGVVALKSTGQAASSWNLMLAGSAISLIPVLIAYAFGNRYFVSGLAAGAVKG</sequence>
<evidence type="ECO:0000256" key="1">
    <source>
        <dbReference type="ARBA" id="ARBA00004651"/>
    </source>
</evidence>
<feature type="transmembrane region" description="Helical" evidence="7">
    <location>
        <begin position="12"/>
        <end position="31"/>
    </location>
</feature>
<dbReference type="Gene3D" id="1.10.3720.10">
    <property type="entry name" value="MetI-like"/>
    <property type="match status" value="1"/>
</dbReference>
<feature type="transmembrane region" description="Helical" evidence="7">
    <location>
        <begin position="185"/>
        <end position="206"/>
    </location>
</feature>
<comment type="similarity">
    <text evidence="7">Belongs to the binding-protein-dependent transport system permease family.</text>
</comment>
<dbReference type="Pfam" id="PF00528">
    <property type="entry name" value="BPD_transp_1"/>
    <property type="match status" value="1"/>
</dbReference>
<dbReference type="InterPro" id="IPR000515">
    <property type="entry name" value="MetI-like"/>
</dbReference>
<gene>
    <name evidence="9" type="ORF">H8706_10880</name>
</gene>
<dbReference type="EMBL" id="JACRTE010000024">
    <property type="protein sequence ID" value="MBC8597362.1"/>
    <property type="molecule type" value="Genomic_DNA"/>
</dbReference>